<reference evidence="13 14" key="1">
    <citation type="submission" date="2019-10" db="EMBL/GenBank/DDBJ databases">
        <title>Alkaliphilus serpentinus sp. nov. and Alkaliphilus pronyensis sp. nov., two novel anaerobic alkaliphilic species isolated from the serpentinized-hosted hydrothermal field of the Prony Bay (New Caledonia).</title>
        <authorList>
            <person name="Postec A."/>
        </authorList>
    </citation>
    <scope>NUCLEOTIDE SEQUENCE [LARGE SCALE GENOMIC DNA]</scope>
    <source>
        <strain evidence="13 14">LacT</strain>
    </source>
</reference>
<dbReference type="PROSITE" id="PS50885">
    <property type="entry name" value="HAMP"/>
    <property type="match status" value="1"/>
</dbReference>
<dbReference type="Pfam" id="PF00015">
    <property type="entry name" value="MCPsignal"/>
    <property type="match status" value="1"/>
</dbReference>
<keyword evidence="5 10" id="KW-1133">Transmembrane helix</keyword>
<evidence type="ECO:0000259" key="11">
    <source>
        <dbReference type="PROSITE" id="PS50111"/>
    </source>
</evidence>
<evidence type="ECO:0000313" key="14">
    <source>
        <dbReference type="Proteomes" id="UP000465601"/>
    </source>
</evidence>
<feature type="domain" description="HAMP" evidence="12">
    <location>
        <begin position="303"/>
        <end position="358"/>
    </location>
</feature>
<comment type="subcellular location">
    <subcellularLocation>
        <location evidence="1">Cell membrane</location>
        <topology evidence="1">Multi-pass membrane protein</topology>
    </subcellularLocation>
</comment>
<evidence type="ECO:0000256" key="10">
    <source>
        <dbReference type="SAM" id="Phobius"/>
    </source>
</evidence>
<evidence type="ECO:0000256" key="8">
    <source>
        <dbReference type="ARBA" id="ARBA00029447"/>
    </source>
</evidence>
<keyword evidence="3" id="KW-0145">Chemotaxis</keyword>
<comment type="caution">
    <text evidence="13">The sequence shown here is derived from an EMBL/GenBank/DDBJ whole genome shotgun (WGS) entry which is preliminary data.</text>
</comment>
<dbReference type="InterPro" id="IPR033479">
    <property type="entry name" value="dCache_1"/>
</dbReference>
<dbReference type="GO" id="GO:0005886">
    <property type="term" value="C:plasma membrane"/>
    <property type="evidence" value="ECO:0007669"/>
    <property type="project" value="UniProtKB-SubCell"/>
</dbReference>
<evidence type="ECO:0000256" key="2">
    <source>
        <dbReference type="ARBA" id="ARBA00022475"/>
    </source>
</evidence>
<dbReference type="Gene3D" id="1.10.287.950">
    <property type="entry name" value="Methyl-accepting chemotaxis protein"/>
    <property type="match status" value="1"/>
</dbReference>
<evidence type="ECO:0000256" key="5">
    <source>
        <dbReference type="ARBA" id="ARBA00022989"/>
    </source>
</evidence>
<dbReference type="PANTHER" id="PTHR32089">
    <property type="entry name" value="METHYL-ACCEPTING CHEMOTAXIS PROTEIN MCPB"/>
    <property type="match status" value="1"/>
</dbReference>
<dbReference type="Pfam" id="PF00672">
    <property type="entry name" value="HAMP"/>
    <property type="match status" value="1"/>
</dbReference>
<evidence type="ECO:0000256" key="7">
    <source>
        <dbReference type="ARBA" id="ARBA00023224"/>
    </source>
</evidence>
<dbReference type="Proteomes" id="UP000465601">
    <property type="component" value="Unassembled WGS sequence"/>
</dbReference>
<dbReference type="PANTHER" id="PTHR32089:SF112">
    <property type="entry name" value="LYSOZYME-LIKE PROTEIN-RELATED"/>
    <property type="match status" value="1"/>
</dbReference>
<dbReference type="OrthoDB" id="9814363at2"/>
<evidence type="ECO:0000256" key="6">
    <source>
        <dbReference type="ARBA" id="ARBA00023136"/>
    </source>
</evidence>
<organism evidence="13 14">
    <name type="scientific">Alkaliphilus serpentinus</name>
    <dbReference type="NCBI Taxonomy" id="1482731"/>
    <lineage>
        <taxon>Bacteria</taxon>
        <taxon>Bacillati</taxon>
        <taxon>Bacillota</taxon>
        <taxon>Clostridia</taxon>
        <taxon>Peptostreptococcales</taxon>
        <taxon>Natronincolaceae</taxon>
        <taxon>Alkaliphilus</taxon>
    </lineage>
</organism>
<dbReference type="SMART" id="SM00283">
    <property type="entry name" value="MA"/>
    <property type="match status" value="1"/>
</dbReference>
<dbReference type="InterPro" id="IPR004089">
    <property type="entry name" value="MCPsignal_dom"/>
</dbReference>
<dbReference type="Pfam" id="PF02743">
    <property type="entry name" value="dCache_1"/>
    <property type="match status" value="1"/>
</dbReference>
<sequence length="663" mass="73122">MKRLKFRIAIAFTLISVLLFLTTGIAASIFSKGSLVEVSEILSNEVVQSNADTISEYITARISELKHIAQYDNLKTMDIEGSMDYLIRVAEESEYESIAIVRPNGQAWTTTGATLDLSKSPYMKEIFQNGASTFVSDPFLAKSSGNIIISVAQVIVDDSGKKVGVLSAALTLSKITEISEGINIEEKGFGWIVNQNGLIIAHKDPEVAMIEDIVEYEEGVYKEVKVHKNELLESPHGVIETFVKDEEVYLFYSTIDHTLNWRLVVEIPQSVLLSSISKLYKTLGLLILIVLLIMTAAAFLISNIITKPIAEITKYSEKVSNLDFTDDIPQSLINRKDEIGALSISFNNILLNLRGFIKNIAENSQYITTSSHQLTEISHQSTKAAEEVAKTIEEIAKGANDQAKDTEKGALNIDELGRLIEKDQNYMEMLNSSVEEVFKLKEDGLEIVKVLVEKTMESNNAAKEVHDIIENTNKSAERIENASEMIKNIASQTNLLALNAAIEAARAGEAGKGFAVVAEEIRKLAEQSNDFTEEIAKIIKELSSKTLEAVHTMKEVGNIVISQTESVENTNKKFEGISSAIENITKVIHELNHSGREMDNKKDEIINIIQNLSAISEENAAGTQQASASVEEQTASMEEIANASDSLARLAEEMQTSIAKFKF</sequence>
<dbReference type="SUPFAM" id="SSF103190">
    <property type="entry name" value="Sensory domain-like"/>
    <property type="match status" value="1"/>
</dbReference>
<gene>
    <name evidence="13" type="ORF">F8153_12505</name>
</gene>
<feature type="transmembrane region" description="Helical" evidence="10">
    <location>
        <begin position="283"/>
        <end position="305"/>
    </location>
</feature>
<evidence type="ECO:0000256" key="3">
    <source>
        <dbReference type="ARBA" id="ARBA00022500"/>
    </source>
</evidence>
<dbReference type="SUPFAM" id="SSF58104">
    <property type="entry name" value="Methyl-accepting chemotaxis protein (MCP) signaling domain"/>
    <property type="match status" value="1"/>
</dbReference>
<evidence type="ECO:0000259" key="12">
    <source>
        <dbReference type="PROSITE" id="PS50885"/>
    </source>
</evidence>
<dbReference type="EMBL" id="WBZB01000044">
    <property type="protein sequence ID" value="KAB3527279.1"/>
    <property type="molecule type" value="Genomic_DNA"/>
</dbReference>
<dbReference type="InterPro" id="IPR003660">
    <property type="entry name" value="HAMP_dom"/>
</dbReference>
<dbReference type="CDD" id="cd12914">
    <property type="entry name" value="PDC1_DGC_like"/>
    <property type="match status" value="1"/>
</dbReference>
<dbReference type="GO" id="GO:0006935">
    <property type="term" value="P:chemotaxis"/>
    <property type="evidence" value="ECO:0007669"/>
    <property type="project" value="UniProtKB-KW"/>
</dbReference>
<protein>
    <submittedName>
        <fullName evidence="13">HAMP domain-containing protein</fullName>
    </submittedName>
</protein>
<evidence type="ECO:0000313" key="13">
    <source>
        <dbReference type="EMBL" id="KAB3527279.1"/>
    </source>
</evidence>
<evidence type="ECO:0000256" key="4">
    <source>
        <dbReference type="ARBA" id="ARBA00022692"/>
    </source>
</evidence>
<dbReference type="AlphaFoldDB" id="A0A833M6E9"/>
<evidence type="ECO:0000256" key="1">
    <source>
        <dbReference type="ARBA" id="ARBA00004651"/>
    </source>
</evidence>
<dbReference type="CDD" id="cd06225">
    <property type="entry name" value="HAMP"/>
    <property type="match status" value="1"/>
</dbReference>
<feature type="domain" description="Methyl-accepting transducer" evidence="11">
    <location>
        <begin position="377"/>
        <end position="634"/>
    </location>
</feature>
<keyword evidence="14" id="KW-1185">Reference proteome</keyword>
<keyword evidence="7 9" id="KW-0807">Transducer</keyword>
<evidence type="ECO:0000256" key="9">
    <source>
        <dbReference type="PROSITE-ProRule" id="PRU00284"/>
    </source>
</evidence>
<keyword evidence="6 10" id="KW-0472">Membrane</keyword>
<name>A0A833M6E9_9FIRM</name>
<accession>A0A833M6E9</accession>
<dbReference type="CDD" id="cd12912">
    <property type="entry name" value="PDC2_MCP_like"/>
    <property type="match status" value="1"/>
</dbReference>
<dbReference type="GO" id="GO:0007165">
    <property type="term" value="P:signal transduction"/>
    <property type="evidence" value="ECO:0007669"/>
    <property type="project" value="UniProtKB-KW"/>
</dbReference>
<dbReference type="PROSITE" id="PS50111">
    <property type="entry name" value="CHEMOTAXIS_TRANSDUC_2"/>
    <property type="match status" value="1"/>
</dbReference>
<keyword evidence="4 10" id="KW-0812">Transmembrane</keyword>
<dbReference type="RefSeq" id="WP_151866689.1">
    <property type="nucleotide sequence ID" value="NZ_WBZB01000044.1"/>
</dbReference>
<dbReference type="Gene3D" id="3.30.450.20">
    <property type="entry name" value="PAS domain"/>
    <property type="match status" value="1"/>
</dbReference>
<dbReference type="InterPro" id="IPR029151">
    <property type="entry name" value="Sensor-like_sf"/>
</dbReference>
<proteinExistence type="inferred from homology"/>
<keyword evidence="2" id="KW-1003">Cell membrane</keyword>
<comment type="similarity">
    <text evidence="8">Belongs to the methyl-accepting chemotaxis (MCP) protein family.</text>
</comment>
<dbReference type="SMART" id="SM00304">
    <property type="entry name" value="HAMP"/>
    <property type="match status" value="2"/>
</dbReference>